<dbReference type="OrthoDB" id="3258141at2759"/>
<reference evidence="1" key="1">
    <citation type="submission" date="2020-11" db="EMBL/GenBank/DDBJ databases">
        <authorList>
            <consortium name="DOE Joint Genome Institute"/>
            <person name="Ahrendt S."/>
            <person name="Riley R."/>
            <person name="Andreopoulos W."/>
            <person name="Labutti K."/>
            <person name="Pangilinan J."/>
            <person name="Ruiz-Duenas F.J."/>
            <person name="Barrasa J.M."/>
            <person name="Sanchez-Garcia M."/>
            <person name="Camarero S."/>
            <person name="Miyauchi S."/>
            <person name="Serrano A."/>
            <person name="Linde D."/>
            <person name="Babiker R."/>
            <person name="Drula E."/>
            <person name="Ayuso-Fernandez I."/>
            <person name="Pacheco R."/>
            <person name="Padilla G."/>
            <person name="Ferreira P."/>
            <person name="Barriuso J."/>
            <person name="Kellner H."/>
            <person name="Castanera R."/>
            <person name="Alfaro M."/>
            <person name="Ramirez L."/>
            <person name="Pisabarro A.G."/>
            <person name="Kuo A."/>
            <person name="Tritt A."/>
            <person name="Lipzen A."/>
            <person name="He G."/>
            <person name="Yan M."/>
            <person name="Ng V."/>
            <person name="Cullen D."/>
            <person name="Martin F."/>
            <person name="Rosso M.-N."/>
            <person name="Henrissat B."/>
            <person name="Hibbett D."/>
            <person name="Martinez A.T."/>
            <person name="Grigoriev I.V."/>
        </authorList>
    </citation>
    <scope>NUCLEOTIDE SEQUENCE</scope>
    <source>
        <strain evidence="1">CBS 506.95</strain>
    </source>
</reference>
<dbReference type="AlphaFoldDB" id="A0A9P6JPM6"/>
<comment type="caution">
    <text evidence="1">The sequence shown here is derived from an EMBL/GenBank/DDBJ whole genome shotgun (WGS) entry which is preliminary data.</text>
</comment>
<dbReference type="EMBL" id="MU157851">
    <property type="protein sequence ID" value="KAF9528677.1"/>
    <property type="molecule type" value="Genomic_DNA"/>
</dbReference>
<proteinExistence type="predicted"/>
<dbReference type="Proteomes" id="UP000807306">
    <property type="component" value="Unassembled WGS sequence"/>
</dbReference>
<organism evidence="1 2">
    <name type="scientific">Crepidotus variabilis</name>
    <dbReference type="NCBI Taxonomy" id="179855"/>
    <lineage>
        <taxon>Eukaryota</taxon>
        <taxon>Fungi</taxon>
        <taxon>Dikarya</taxon>
        <taxon>Basidiomycota</taxon>
        <taxon>Agaricomycotina</taxon>
        <taxon>Agaricomycetes</taxon>
        <taxon>Agaricomycetidae</taxon>
        <taxon>Agaricales</taxon>
        <taxon>Agaricineae</taxon>
        <taxon>Crepidotaceae</taxon>
        <taxon>Crepidotus</taxon>
    </lineage>
</organism>
<evidence type="ECO:0000313" key="2">
    <source>
        <dbReference type="Proteomes" id="UP000807306"/>
    </source>
</evidence>
<sequence length="475" mass="54063">MWIQVVKLPVDNARKVNQARIIVVRVWCDIGSGSACYAAPAGGVDDGVEVEGFDIERVSLRKARWWWLRVRWFGSEGIIVCASDWSYENTRLYKVRQQTHHKVEILSESDSIIFMHGHAGSTYFQLYGLDRRKVASLQRSTVLVKQVLDPNSGSPLFNNVHRLIWRDGKRFFEKGKKEGKPRWTLEKFRTKSAHKDASKGDEEYAFSRVEGVSTYLELMDVNISPMVVPQHTARREHFTTIPLLLSHAPTFSFYSIDFYFTLKLFSRNSEISIMASSSQPTSSETLRFELSDLGTVPIETTALDAADFFPNLKWENSFLPIDDELLKVAEAEDMVSDWNAQLTKLFDIARRNAEPPAFSNYNSTHRELGIWIDCEFKYAHVGVSLSDQFTRSTALVIQEDKSFWDPNRTFEEAESKMILAAIAALSDRVEHWLNSGNQAPCSCPLFCSGIVMSGQAPVFYQVVIDTNLIYYLDGG</sequence>
<keyword evidence="2" id="KW-1185">Reference proteome</keyword>
<name>A0A9P6JPM6_9AGAR</name>
<accession>A0A9P6JPM6</accession>
<protein>
    <submittedName>
        <fullName evidence="1">Uncharacterized protein</fullName>
    </submittedName>
</protein>
<evidence type="ECO:0000313" key="1">
    <source>
        <dbReference type="EMBL" id="KAF9528677.1"/>
    </source>
</evidence>
<gene>
    <name evidence="1" type="ORF">CPB83DRAFT_883391</name>
</gene>